<protein>
    <recommendedName>
        <fullName evidence="1">Neprosin PEP catalytic domain-containing protein</fullName>
    </recommendedName>
</protein>
<feature type="domain" description="Neprosin PEP catalytic" evidence="1">
    <location>
        <begin position="1"/>
        <end position="232"/>
    </location>
</feature>
<gene>
    <name evidence="2" type="ORF">RND81_13G171400</name>
</gene>
<dbReference type="PANTHER" id="PTHR31589">
    <property type="entry name" value="PROTEIN, PUTATIVE (DUF239)-RELATED-RELATED"/>
    <property type="match status" value="1"/>
</dbReference>
<dbReference type="InterPro" id="IPR053168">
    <property type="entry name" value="Glutamic_endopeptidase"/>
</dbReference>
<evidence type="ECO:0000313" key="2">
    <source>
        <dbReference type="EMBL" id="KAK9670025.1"/>
    </source>
</evidence>
<dbReference type="Pfam" id="PF03080">
    <property type="entry name" value="Neprosin"/>
    <property type="match status" value="1"/>
</dbReference>
<dbReference type="PROSITE" id="PS52045">
    <property type="entry name" value="NEPROSIN_PEP_CD"/>
    <property type="match status" value="1"/>
</dbReference>
<dbReference type="Proteomes" id="UP001443914">
    <property type="component" value="Unassembled WGS sequence"/>
</dbReference>
<keyword evidence="3" id="KW-1185">Reference proteome</keyword>
<dbReference type="AlphaFoldDB" id="A0AAW1H6L2"/>
<evidence type="ECO:0000313" key="3">
    <source>
        <dbReference type="Proteomes" id="UP001443914"/>
    </source>
</evidence>
<dbReference type="InterPro" id="IPR004314">
    <property type="entry name" value="Neprosin"/>
</dbReference>
<evidence type="ECO:0000259" key="1">
    <source>
        <dbReference type="PROSITE" id="PS52045"/>
    </source>
</evidence>
<reference evidence="2" key="1">
    <citation type="submission" date="2024-03" db="EMBL/GenBank/DDBJ databases">
        <title>WGS assembly of Saponaria officinalis var. Norfolk2.</title>
        <authorList>
            <person name="Jenkins J."/>
            <person name="Shu S."/>
            <person name="Grimwood J."/>
            <person name="Barry K."/>
            <person name="Goodstein D."/>
            <person name="Schmutz J."/>
            <person name="Leebens-Mack J."/>
            <person name="Osbourn A."/>
        </authorList>
    </citation>
    <scope>NUCLEOTIDE SEQUENCE [LARGE SCALE GENOMIC DNA]</scope>
    <source>
        <strain evidence="2">JIC</strain>
    </source>
</reference>
<name>A0AAW1H6L2_SAPOF</name>
<sequence length="232" mass="25587">MQHAIIRTKANDAKKFIGAKAILSIHKPKVESNQWSSSRIKLINGGDSIEFGWMVNPEKFKDYEPHLYAKFAAGGKGCINTECPGYVQVDEKSSLGTMLPKSMAIALSIGKRVDGNWSLSITYKGAVYPIGYWPKTLFSSMAEVASQIEWGGEIYNPGASKSQPEMGTGKKATFDDEISAYFTQAKIADENGQYVEPYDVEEEADCKHFYTVIDAGHPGHSAWRVFYYGGTG</sequence>
<dbReference type="EMBL" id="JBDFQZ010000013">
    <property type="protein sequence ID" value="KAK9670025.1"/>
    <property type="molecule type" value="Genomic_DNA"/>
</dbReference>
<comment type="caution">
    <text evidence="2">The sequence shown here is derived from an EMBL/GenBank/DDBJ whole genome shotgun (WGS) entry which is preliminary data.</text>
</comment>
<dbReference type="PANTHER" id="PTHR31589:SF223">
    <property type="entry name" value="PROTEIN, PUTATIVE (DUF239)-RELATED"/>
    <property type="match status" value="1"/>
</dbReference>
<organism evidence="2 3">
    <name type="scientific">Saponaria officinalis</name>
    <name type="common">Common soapwort</name>
    <name type="synonym">Lychnis saponaria</name>
    <dbReference type="NCBI Taxonomy" id="3572"/>
    <lineage>
        <taxon>Eukaryota</taxon>
        <taxon>Viridiplantae</taxon>
        <taxon>Streptophyta</taxon>
        <taxon>Embryophyta</taxon>
        <taxon>Tracheophyta</taxon>
        <taxon>Spermatophyta</taxon>
        <taxon>Magnoliopsida</taxon>
        <taxon>eudicotyledons</taxon>
        <taxon>Gunneridae</taxon>
        <taxon>Pentapetalae</taxon>
        <taxon>Caryophyllales</taxon>
        <taxon>Caryophyllaceae</taxon>
        <taxon>Caryophylleae</taxon>
        <taxon>Saponaria</taxon>
    </lineage>
</organism>
<proteinExistence type="predicted"/>
<accession>A0AAW1H6L2</accession>